<comment type="caution">
    <text evidence="1">The sequence shown here is derived from an EMBL/GenBank/DDBJ whole genome shotgun (WGS) entry which is preliminary data.</text>
</comment>
<dbReference type="AlphaFoldDB" id="A0A8J4PYX1"/>
<keyword evidence="2" id="KW-1185">Reference proteome</keyword>
<organism evidence="1 2">
    <name type="scientific">Polysphondylium violaceum</name>
    <dbReference type="NCBI Taxonomy" id="133409"/>
    <lineage>
        <taxon>Eukaryota</taxon>
        <taxon>Amoebozoa</taxon>
        <taxon>Evosea</taxon>
        <taxon>Eumycetozoa</taxon>
        <taxon>Dictyostelia</taxon>
        <taxon>Dictyosteliales</taxon>
        <taxon>Dictyosteliaceae</taxon>
        <taxon>Polysphondylium</taxon>
    </lineage>
</organism>
<sequence length="89" mass="10648">MKQYSSKYERALREILTNPTRKGHVGVGFTNKLKKLEFQKYEEKIQSYNTAIVSRFKVWGSAYLRRKENIKKAQEEEQEKNFIEISRDS</sequence>
<name>A0A8J4PYX1_9MYCE</name>
<reference evidence="1" key="1">
    <citation type="submission" date="2020-01" db="EMBL/GenBank/DDBJ databases">
        <title>Development of genomics and gene disruption for Polysphondylium violaceum indicates a role for the polyketide synthase stlB in stalk morphogenesis.</title>
        <authorList>
            <person name="Narita B."/>
            <person name="Kawabe Y."/>
            <person name="Kin K."/>
            <person name="Saito T."/>
            <person name="Gibbs R."/>
            <person name="Kuspa A."/>
            <person name="Muzny D."/>
            <person name="Queller D."/>
            <person name="Richards S."/>
            <person name="Strassman J."/>
            <person name="Sucgang R."/>
            <person name="Worley K."/>
            <person name="Schaap P."/>
        </authorList>
    </citation>
    <scope>NUCLEOTIDE SEQUENCE</scope>
    <source>
        <strain evidence="1">QSvi11</strain>
    </source>
</reference>
<proteinExistence type="predicted"/>
<dbReference type="EMBL" id="AJWJ01000095">
    <property type="protein sequence ID" value="KAF2075547.1"/>
    <property type="molecule type" value="Genomic_DNA"/>
</dbReference>
<evidence type="ECO:0000313" key="1">
    <source>
        <dbReference type="EMBL" id="KAF2075547.1"/>
    </source>
</evidence>
<dbReference type="Proteomes" id="UP000695562">
    <property type="component" value="Unassembled WGS sequence"/>
</dbReference>
<protein>
    <submittedName>
        <fullName evidence="1">Uncharacterized protein</fullName>
    </submittedName>
</protein>
<evidence type="ECO:0000313" key="2">
    <source>
        <dbReference type="Proteomes" id="UP000695562"/>
    </source>
</evidence>
<gene>
    <name evidence="1" type="ORF">CYY_003133</name>
</gene>
<accession>A0A8J4PYX1</accession>